<dbReference type="SMART" id="SM00091">
    <property type="entry name" value="PAS"/>
    <property type="match status" value="5"/>
</dbReference>
<dbReference type="InterPro" id="IPR000700">
    <property type="entry name" value="PAS-assoc_C"/>
</dbReference>
<protein>
    <submittedName>
        <fullName evidence="9">PAS domain S-box protein</fullName>
    </submittedName>
</protein>
<evidence type="ECO:0000256" key="2">
    <source>
        <dbReference type="ARBA" id="ARBA00029447"/>
    </source>
</evidence>
<dbReference type="InterPro" id="IPR004089">
    <property type="entry name" value="MCPsignal_dom"/>
</dbReference>
<organism evidence="9 10">
    <name type="scientific">Geoglobus acetivorans</name>
    <dbReference type="NCBI Taxonomy" id="565033"/>
    <lineage>
        <taxon>Archaea</taxon>
        <taxon>Methanobacteriati</taxon>
        <taxon>Methanobacteriota</taxon>
        <taxon>Archaeoglobi</taxon>
        <taxon>Archaeoglobales</taxon>
        <taxon>Archaeoglobaceae</taxon>
        <taxon>Geoglobus</taxon>
    </lineage>
</organism>
<dbReference type="Gene3D" id="6.10.340.10">
    <property type="match status" value="1"/>
</dbReference>
<proteinExistence type="inferred from homology"/>
<dbReference type="InterPro" id="IPR000014">
    <property type="entry name" value="PAS"/>
</dbReference>
<dbReference type="EMBL" id="CP087714">
    <property type="protein sequence ID" value="XAT63729.1"/>
    <property type="molecule type" value="Genomic_DNA"/>
</dbReference>
<dbReference type="PROSITE" id="PS50113">
    <property type="entry name" value="PAC"/>
    <property type="match status" value="4"/>
</dbReference>
<evidence type="ECO:0000313" key="10">
    <source>
        <dbReference type="Proteomes" id="UP001492541"/>
    </source>
</evidence>
<feature type="domain" description="PAC" evidence="7">
    <location>
        <begin position="270"/>
        <end position="323"/>
    </location>
</feature>
<dbReference type="CDD" id="cd06225">
    <property type="entry name" value="HAMP"/>
    <property type="match status" value="1"/>
</dbReference>
<feature type="domain" description="PAC" evidence="7">
    <location>
        <begin position="146"/>
        <end position="197"/>
    </location>
</feature>
<dbReference type="Pfam" id="PF00672">
    <property type="entry name" value="HAMP"/>
    <property type="match status" value="1"/>
</dbReference>
<dbReference type="Proteomes" id="UP001492541">
    <property type="component" value="Chromosome"/>
</dbReference>
<dbReference type="PROSITE" id="PS50885">
    <property type="entry name" value="HAMP"/>
    <property type="match status" value="1"/>
</dbReference>
<evidence type="ECO:0000259" key="8">
    <source>
        <dbReference type="PROSITE" id="PS50885"/>
    </source>
</evidence>
<evidence type="ECO:0000259" key="5">
    <source>
        <dbReference type="PROSITE" id="PS50111"/>
    </source>
</evidence>
<evidence type="ECO:0000256" key="4">
    <source>
        <dbReference type="SAM" id="Coils"/>
    </source>
</evidence>
<keyword evidence="10" id="KW-1185">Reference proteome</keyword>
<dbReference type="CDD" id="cd00130">
    <property type="entry name" value="PAS"/>
    <property type="match status" value="5"/>
</dbReference>
<feature type="coiled-coil region" evidence="4">
    <location>
        <begin position="983"/>
        <end position="1024"/>
    </location>
</feature>
<feature type="domain" description="PAS" evidence="6">
    <location>
        <begin position="317"/>
        <end position="361"/>
    </location>
</feature>
<sequence length="1068" mass="119095">MDDLEKLLSVLNDEETVSRLKSIIESGTFAKRENDCNKEKTEIKKLKSELSEKNKEIESLKKQLSSKKDGSAVLMKEIFKNLPGTVIFVDRDGRIAYANDNAARLAGYETGEQLIGKKPSDFAVIHPDYEEVGREMVNKIKNGESVEIEAKIITKNGFEFFAEIKAYPVYLDGKYVGYVKSFYDITELKQKENELNDKREFVKRVFFNLPRPIYAVFVDSDGKIRYVNNELVRLAGYNDAGEITGKNINEVIVSKAEENIAERVLRTGKPVFEFEDEIKVGNSSFPAVISCVPVFNQDDKLDGVLYTFIDVTETKEKEEEIKEILDSIPVAAFMVDKDHKLRYWNKAAEKLTGVKAEEIVGTDKQWMPFYKEKRPILADLIIDNPKDAEKHYDIVDRSDIADEAYVVETWIDVKNGERRYVKATAAPIYDINGNLTAVVETVEDLTEIKQTLSFIEEFVKNIPYPAYLLFVDEGGIIRYCNDEVAKLAGFEKADEIIGKHPNEIFHTVGGKTVADKVIETKEPIINLRATTRAINGEEIPVLVSCVPMYIDGKFVGAIDVFMDVSEVKQKEEEVKTILNAVDTPVIKVDKDFTIITANNATAKVLGTKLEDIIGKKCYELFKTDDCNTEKCAVHRAMITGQSVTEETIARPNGKETPIMYTGSPVRNEKGEIIGAVEYVVDLSEIKQKEKEIEDMLKYVRSNLEKLSYGIKELQSGNLDVRLEKEKDDEFGDVVDTFNTLAEKMENIVVKLVYGMRNVNERLNETDEALTQMNSGMEQISSASQQIATGSENLSRLANESMVHLKESEKMFKDLTEKAVEFTHTSKVASENAQKAAEVGEKALSAIEQIVAEVDVAANVVQALEEAVIKIGKVTEKIKTIADQTNLLALNAAIEAARAGEHGRGFAVVADEVRKLAEESRKSTEEINEIVSKVQEETKKVINATNAVKEASMEGSANITEALNKARDIGNSVIEISKMLETVADAAQKGLEKIEQVAKNFEEVASTAEENAASSEETSAAIEEQTAAIQQINLAMAKIKDIANETLNTMIETFKSSKVAQSNSLSDEK</sequence>
<dbReference type="Pfam" id="PF08448">
    <property type="entry name" value="PAS_4"/>
    <property type="match status" value="2"/>
</dbReference>
<feature type="domain" description="PAC" evidence="7">
    <location>
        <begin position="642"/>
        <end position="694"/>
    </location>
</feature>
<name>A0ABZ3H366_GEOAI</name>
<comment type="similarity">
    <text evidence="2">Belongs to the methyl-accepting chemotaxis (MCP) protein family.</text>
</comment>
<keyword evidence="1 3" id="KW-0807">Transducer</keyword>
<dbReference type="InterPro" id="IPR013656">
    <property type="entry name" value="PAS_4"/>
</dbReference>
<evidence type="ECO:0000259" key="6">
    <source>
        <dbReference type="PROSITE" id="PS50112"/>
    </source>
</evidence>
<dbReference type="SMART" id="SM00304">
    <property type="entry name" value="HAMP"/>
    <property type="match status" value="1"/>
</dbReference>
<feature type="domain" description="PAS" evidence="6">
    <location>
        <begin position="71"/>
        <end position="144"/>
    </location>
</feature>
<evidence type="ECO:0000256" key="3">
    <source>
        <dbReference type="PROSITE-ProRule" id="PRU00284"/>
    </source>
</evidence>
<dbReference type="Pfam" id="PF00015">
    <property type="entry name" value="MCPsignal"/>
    <property type="match status" value="1"/>
</dbReference>
<feature type="domain" description="PAS" evidence="6">
    <location>
        <begin position="570"/>
        <end position="640"/>
    </location>
</feature>
<dbReference type="PANTHER" id="PTHR32089:SF112">
    <property type="entry name" value="LYSOZYME-LIKE PROTEIN-RELATED"/>
    <property type="match status" value="1"/>
</dbReference>
<dbReference type="Gene3D" id="3.30.450.20">
    <property type="entry name" value="PAS domain"/>
    <property type="match status" value="5"/>
</dbReference>
<dbReference type="PROSITE" id="PS50111">
    <property type="entry name" value="CHEMOTAXIS_TRANSDUC_2"/>
    <property type="match status" value="1"/>
</dbReference>
<evidence type="ECO:0000313" key="9">
    <source>
        <dbReference type="EMBL" id="XAT63729.1"/>
    </source>
</evidence>
<dbReference type="Gene3D" id="1.10.287.950">
    <property type="entry name" value="Methyl-accepting chemotaxis protein"/>
    <property type="match status" value="1"/>
</dbReference>
<keyword evidence="4" id="KW-0175">Coiled coil</keyword>
<feature type="domain" description="PAC" evidence="7">
    <location>
        <begin position="405"/>
        <end position="457"/>
    </location>
</feature>
<dbReference type="InterPro" id="IPR003660">
    <property type="entry name" value="HAMP_dom"/>
</dbReference>
<dbReference type="RefSeq" id="WP_193806991.1">
    <property type="nucleotide sequence ID" value="NZ_CP087714.1"/>
</dbReference>
<dbReference type="SMART" id="SM00086">
    <property type="entry name" value="PAC"/>
    <property type="match status" value="5"/>
</dbReference>
<accession>A0ABZ3H366</accession>
<dbReference type="Pfam" id="PF13426">
    <property type="entry name" value="PAS_9"/>
    <property type="match status" value="3"/>
</dbReference>
<dbReference type="SUPFAM" id="SSF55785">
    <property type="entry name" value="PYP-like sensor domain (PAS domain)"/>
    <property type="match status" value="5"/>
</dbReference>
<dbReference type="PANTHER" id="PTHR32089">
    <property type="entry name" value="METHYL-ACCEPTING CHEMOTAXIS PROTEIN MCPB"/>
    <property type="match status" value="1"/>
</dbReference>
<dbReference type="InterPro" id="IPR001610">
    <property type="entry name" value="PAC"/>
</dbReference>
<evidence type="ECO:0000259" key="7">
    <source>
        <dbReference type="PROSITE" id="PS50113"/>
    </source>
</evidence>
<dbReference type="NCBIfam" id="TIGR00229">
    <property type="entry name" value="sensory_box"/>
    <property type="match status" value="5"/>
</dbReference>
<dbReference type="SMART" id="SM00283">
    <property type="entry name" value="MA"/>
    <property type="match status" value="1"/>
</dbReference>
<reference evidence="9 10" key="1">
    <citation type="submission" date="2021-11" db="EMBL/GenBank/DDBJ databases">
        <title>Whole genome of Geoglobus acetivorans.</title>
        <authorList>
            <person name="Liu D."/>
        </authorList>
    </citation>
    <scope>NUCLEOTIDE SEQUENCE [LARGE SCALE GENOMIC DNA]</scope>
    <source>
        <strain evidence="9 10">SBH6</strain>
    </source>
</reference>
<dbReference type="SUPFAM" id="SSF58104">
    <property type="entry name" value="Methyl-accepting chemotaxis protein (MCP) signaling domain"/>
    <property type="match status" value="1"/>
</dbReference>
<feature type="coiled-coil region" evidence="4">
    <location>
        <begin position="29"/>
        <end position="70"/>
    </location>
</feature>
<evidence type="ECO:0000256" key="1">
    <source>
        <dbReference type="ARBA" id="ARBA00023224"/>
    </source>
</evidence>
<dbReference type="CDD" id="cd11386">
    <property type="entry name" value="MCP_signal"/>
    <property type="match status" value="1"/>
</dbReference>
<feature type="domain" description="Methyl-accepting transducer" evidence="5">
    <location>
        <begin position="775"/>
        <end position="1025"/>
    </location>
</feature>
<gene>
    <name evidence="9" type="ORF">LPQ35_10810</name>
</gene>
<feature type="domain" description="HAMP" evidence="8">
    <location>
        <begin position="697"/>
        <end position="749"/>
    </location>
</feature>
<dbReference type="PROSITE" id="PS50112">
    <property type="entry name" value="PAS"/>
    <property type="match status" value="3"/>
</dbReference>
<dbReference type="InterPro" id="IPR035965">
    <property type="entry name" value="PAS-like_dom_sf"/>
</dbReference>
<dbReference type="GeneID" id="90450193"/>